<gene>
    <name evidence="5" type="ORF">ABID29_002212</name>
</gene>
<evidence type="ECO:0000256" key="3">
    <source>
        <dbReference type="PROSITE-ProRule" id="PRU01278"/>
    </source>
</evidence>
<dbReference type="Gene3D" id="3.30.70.1710">
    <property type="match status" value="1"/>
</dbReference>
<evidence type="ECO:0000313" key="5">
    <source>
        <dbReference type="EMBL" id="MET3559063.1"/>
    </source>
</evidence>
<dbReference type="SMART" id="SM00877">
    <property type="entry name" value="BMC"/>
    <property type="match status" value="1"/>
</dbReference>
<dbReference type="Pfam" id="PF00936">
    <property type="entry name" value="BMC"/>
    <property type="match status" value="1"/>
</dbReference>
<dbReference type="PROSITE" id="PS51930">
    <property type="entry name" value="BMC_2"/>
    <property type="match status" value="1"/>
</dbReference>
<dbReference type="PANTHER" id="PTHR33941">
    <property type="entry name" value="PROPANEDIOL UTILIZATION PROTEIN PDUA"/>
    <property type="match status" value="1"/>
</dbReference>
<protein>
    <submittedName>
        <fullName evidence="5">Microcompartment protein CcmL/EutN</fullName>
    </submittedName>
</protein>
<dbReference type="InterPro" id="IPR000249">
    <property type="entry name" value="BMC_dom"/>
</dbReference>
<feature type="domain" description="BMC" evidence="4">
    <location>
        <begin position="6"/>
        <end position="91"/>
    </location>
</feature>
<reference evidence="5 6" key="1">
    <citation type="submission" date="2024-06" db="EMBL/GenBank/DDBJ databases">
        <title>Genomic Encyclopedia of Type Strains, Phase IV (KMG-IV): sequencing the most valuable type-strain genomes for metagenomic binning, comparative biology and taxonomic classification.</title>
        <authorList>
            <person name="Goeker M."/>
        </authorList>
    </citation>
    <scope>NUCLEOTIDE SEQUENCE [LARGE SCALE GENOMIC DNA]</scope>
    <source>
        <strain evidence="5 6">DSM 28303</strain>
    </source>
</reference>
<dbReference type="EMBL" id="JBEPLO010000032">
    <property type="protein sequence ID" value="MET3559063.1"/>
    <property type="molecule type" value="Genomic_DNA"/>
</dbReference>
<keyword evidence="6" id="KW-1185">Reference proteome</keyword>
<comment type="similarity">
    <text evidence="3">Belongs to the bacterial microcompartments protein family.</text>
</comment>
<accession>A0ABV2FKL8</accession>
<evidence type="ECO:0000256" key="1">
    <source>
        <dbReference type="ARBA" id="ARBA00024322"/>
    </source>
</evidence>
<dbReference type="RefSeq" id="WP_354366155.1">
    <property type="nucleotide sequence ID" value="NZ_JBEPLO010000032.1"/>
</dbReference>
<keyword evidence="2" id="KW-1283">Bacterial microcompartment</keyword>
<comment type="caution">
    <text evidence="5">The sequence shown here is derived from an EMBL/GenBank/DDBJ whole genome shotgun (WGS) entry which is preliminary data.</text>
</comment>
<evidence type="ECO:0000256" key="2">
    <source>
        <dbReference type="ARBA" id="ARBA00024446"/>
    </source>
</evidence>
<name>A0ABV2FKL8_9STRE</name>
<proteinExistence type="inferred from homology"/>
<evidence type="ECO:0000259" key="4">
    <source>
        <dbReference type="PROSITE" id="PS51930"/>
    </source>
</evidence>
<dbReference type="PANTHER" id="PTHR33941:SF11">
    <property type="entry name" value="BACTERIAL MICROCOMPARTMENT SHELL PROTEIN PDUJ"/>
    <property type="match status" value="1"/>
</dbReference>
<dbReference type="SUPFAM" id="SSF143414">
    <property type="entry name" value="CcmK-like"/>
    <property type="match status" value="1"/>
</dbReference>
<dbReference type="CDD" id="cd07045">
    <property type="entry name" value="BMC_CcmK_like"/>
    <property type="match status" value="1"/>
</dbReference>
<dbReference type="Proteomes" id="UP001549122">
    <property type="component" value="Unassembled WGS sequence"/>
</dbReference>
<organism evidence="5 6">
    <name type="scientific">Streptococcus rupicaprae</name>
    <dbReference type="NCBI Taxonomy" id="759619"/>
    <lineage>
        <taxon>Bacteria</taxon>
        <taxon>Bacillati</taxon>
        <taxon>Bacillota</taxon>
        <taxon>Bacilli</taxon>
        <taxon>Lactobacillales</taxon>
        <taxon>Streptococcaceae</taxon>
        <taxon>Streptococcus</taxon>
    </lineage>
</organism>
<comment type="subcellular location">
    <subcellularLocation>
        <location evidence="1">Bacterial microcompartment</location>
    </subcellularLocation>
</comment>
<sequence>MKRYQAIGAIETFGLVFALEAADAMVKASEVDVIGYENVASGYISVIVQGETEACKTAVEAGVKAVEAMGAEVYSHVVIPGPHEELRKIVDRYSLSGLLPENLEVEA</sequence>
<dbReference type="InterPro" id="IPR044872">
    <property type="entry name" value="CcmK/CsoS1_BMC"/>
</dbReference>
<dbReference type="InterPro" id="IPR050575">
    <property type="entry name" value="BMC_shell"/>
</dbReference>
<evidence type="ECO:0000313" key="6">
    <source>
        <dbReference type="Proteomes" id="UP001549122"/>
    </source>
</evidence>
<dbReference type="InterPro" id="IPR037233">
    <property type="entry name" value="CcmK-like_sf"/>
</dbReference>